<feature type="region of interest" description="Disordered" evidence="1">
    <location>
        <begin position="1283"/>
        <end position="1321"/>
    </location>
</feature>
<evidence type="ECO:0000256" key="1">
    <source>
        <dbReference type="SAM" id="MobiDB-lite"/>
    </source>
</evidence>
<feature type="compositionally biased region" description="Low complexity" evidence="1">
    <location>
        <begin position="992"/>
        <end position="1001"/>
    </location>
</feature>
<organism evidence="3 4">
    <name type="scientific">Branchiostoma belcheri</name>
    <name type="common">Amphioxus</name>
    <dbReference type="NCBI Taxonomy" id="7741"/>
    <lineage>
        <taxon>Eukaryota</taxon>
        <taxon>Metazoa</taxon>
        <taxon>Chordata</taxon>
        <taxon>Cephalochordata</taxon>
        <taxon>Leptocardii</taxon>
        <taxon>Amphioxiformes</taxon>
        <taxon>Branchiostomatidae</taxon>
        <taxon>Branchiostoma</taxon>
    </lineage>
</organism>
<feature type="compositionally biased region" description="Low complexity" evidence="1">
    <location>
        <begin position="24"/>
        <end position="34"/>
    </location>
</feature>
<feature type="region of interest" description="Disordered" evidence="1">
    <location>
        <begin position="365"/>
        <end position="387"/>
    </location>
</feature>
<feature type="compositionally biased region" description="Polar residues" evidence="1">
    <location>
        <begin position="449"/>
        <end position="465"/>
    </location>
</feature>
<dbReference type="KEGG" id="bbel:109468821"/>
<feature type="compositionally biased region" description="Basic and acidic residues" evidence="1">
    <location>
        <begin position="1110"/>
        <end position="1122"/>
    </location>
</feature>
<feature type="region of interest" description="Disordered" evidence="1">
    <location>
        <begin position="1094"/>
        <end position="1132"/>
    </location>
</feature>
<feature type="compositionally biased region" description="Polar residues" evidence="1">
    <location>
        <begin position="1023"/>
        <end position="1048"/>
    </location>
</feature>
<gene>
    <name evidence="4" type="primary">LOC109468821</name>
</gene>
<feature type="region of interest" description="Disordered" evidence="1">
    <location>
        <begin position="640"/>
        <end position="728"/>
    </location>
</feature>
<feature type="compositionally biased region" description="Basic and acidic residues" evidence="1">
    <location>
        <begin position="491"/>
        <end position="512"/>
    </location>
</feature>
<feature type="compositionally biased region" description="Polar residues" evidence="1">
    <location>
        <begin position="659"/>
        <end position="675"/>
    </location>
</feature>
<evidence type="ECO:0000259" key="2">
    <source>
        <dbReference type="Pfam" id="PF18479"/>
    </source>
</evidence>
<feature type="region of interest" description="Disordered" evidence="1">
    <location>
        <begin position="1"/>
        <end position="34"/>
    </location>
</feature>
<evidence type="ECO:0000313" key="4">
    <source>
        <dbReference type="RefSeq" id="XP_019622719.1"/>
    </source>
</evidence>
<feature type="compositionally biased region" description="Polar residues" evidence="1">
    <location>
        <begin position="1094"/>
        <end position="1109"/>
    </location>
</feature>
<feature type="region of interest" description="Disordered" evidence="1">
    <location>
        <begin position="482"/>
        <end position="530"/>
    </location>
</feature>
<protein>
    <submittedName>
        <fullName evidence="4">Uncharacterized protein LOC109468821</fullName>
    </submittedName>
</protein>
<dbReference type="CDD" id="cd18721">
    <property type="entry name" value="PIN_ZNF451-like"/>
    <property type="match status" value="1"/>
</dbReference>
<dbReference type="RefSeq" id="XP_019622719.1">
    <property type="nucleotide sequence ID" value="XM_019767160.1"/>
</dbReference>
<feature type="region of interest" description="Disordered" evidence="1">
    <location>
        <begin position="448"/>
        <end position="467"/>
    </location>
</feature>
<sequence>MNNFQQQTFRPGFHPQGMMGGPGMQQHPRMMGNPQQHPGMMGQQGMMGGPQHRMAGPGMHPQGMMGAQQHRMGMPGQQGMMGAQHPRMAGPVVSQQGMMGAQRPMVSQQGMMGAQRPMVSQQGMMGAQRPVVTQQGMMGAQRLVVNQQGMMGAQRPVVNQQGMMGAQHPRMTGPGVCQPGMMGNQQPGMMGNQQPGMMGNQQPGMMGNQQQRMPGVSQQSMMGPRVNQQLMMRGQQQRMMGHAVSQQSMMGMQQQRMMGVNQQRSVGPGQMQQGMMGAHQHGPNNFPQHGMMGTTGTQQQRIMVTILPEHGAVGPAGSQRIVESAHNVTERQVIEINTSSDVSVMDRKQNGACARSNNVNIVISPQEDMPPRYDAPSSTANTSVSPRASTLRTLVEVPLSFDTEVSSEKQKYTKDVDHRLLKPDLDPGVLKDGDVDYRTLVPIRPAEDNVTTIPQTTPDKPSTSKDIPLKLLVKLKPLKPLQKAQPLGETIKTEPKTEPETSSPTKDDKEPSKPGLVPVPSKGSANKSKITLKLIDRTAKQKRTEQDSILSGIPNLLENSVQRLSLSMEPTQQEILSALEEDCGCMTPLSSAVDETMTERTPEVSGNKSINLKWPVSALSTEDRMETMLEEDVGSKVYSSLREESDMSVTSPEVVISEPPTTKSETVADSDNLSLVSGEEATELSERHNSEQNQAESEDILEANRPFLNHSKGPLKSFSLQDKEERQARDDELIQASLDAMVEPSEVQNIAVSFRNPIAEAFEPNKPGSPLLSLALKLTRLHKRNVTKSYNGRHLRRTISMIEEGMEAHRSSDTELQQQKNKRELRLVICRVFARSGESHPELKECPAATRDASEKSQDTRTVIVSEEAIKKEDAMLPSCFQDTEQQGGFDCEDFTPLNNNLPGVKDTQHSKNDNLDESSTTTSPKRKAFDDVDPPLPRKVARSNSPAVCSNAKLGTVHVKQEGGTITSLSNSTRNLFNTLSRSTNSHTDSQSRNSNNSNSHTAMSGEFSNLRLKLQSLSSSIDVSTVHNPETSTQNSQASVSRSSEGSEIKGQCNKCNKPIKANSKMDRTKSPVKEEELQCDIQADCTFKTGPTKSNCNRSDLPQAQENSKKGSQEARFKNQAEGVGSTQVVPKVEENISSQNLHSTCQQSSPRLFLPRIDSTVKIYPGVTGASHFAHKSQTLQSNSKSLHCYDQSYRAASEHTDLNSPITESKGRYNSLKNASGTLQNENGEPSTFSVTLNIPKVPSASQQLTKTVQNLPKESQRHQTACSSQSIPVILGREASESQTTKTAVSPGTSPHAKTFPSQKDEHHKSPKAQGKFFRVCQPPCKLKEGSMAFKTLQEESKNGVQGELVVKQEEVKMETSEEREGTTNSDVRKVEFSKTDVNQEDPSKWPQGISLQAMKHVVLVDLDCWPQFFQSLPKGLVQDTFVWGFQDAKTSWRPPVSCEEYCRLGRKRHFYLHPPCASADSAICMVAGKLDSYLPRHLPFTILSGLQGFTQLQHRWNRCKRKANLVDPNTTDLHNLLHHIFYTQDNSRTMS</sequence>
<feature type="compositionally biased region" description="Polar residues" evidence="1">
    <location>
        <begin position="376"/>
        <end position="387"/>
    </location>
</feature>
<keyword evidence="3" id="KW-1185">Reference proteome</keyword>
<accession>A0A6P4YLZ6</accession>
<dbReference type="OrthoDB" id="10371967at2759"/>
<feature type="region of interest" description="Disordered" evidence="1">
    <location>
        <begin position="980"/>
        <end position="1005"/>
    </location>
</feature>
<dbReference type="Proteomes" id="UP000515135">
    <property type="component" value="Unplaced"/>
</dbReference>
<feature type="region of interest" description="Disordered" evidence="1">
    <location>
        <begin position="1023"/>
        <end position="1072"/>
    </location>
</feature>
<feature type="region of interest" description="Disordered" evidence="1">
    <location>
        <begin position="891"/>
        <end position="948"/>
    </location>
</feature>
<dbReference type="Pfam" id="PF18479">
    <property type="entry name" value="PIN_11"/>
    <property type="match status" value="1"/>
</dbReference>
<feature type="compositionally biased region" description="Polar residues" evidence="1">
    <location>
        <begin position="1287"/>
        <end position="1299"/>
    </location>
</feature>
<evidence type="ECO:0000313" key="3">
    <source>
        <dbReference type="Proteomes" id="UP000515135"/>
    </source>
</evidence>
<dbReference type="GeneID" id="109468821"/>
<name>A0A6P4YLZ6_BRABE</name>
<proteinExistence type="predicted"/>
<reference evidence="4" key="1">
    <citation type="submission" date="2025-08" db="UniProtKB">
        <authorList>
            <consortium name="RefSeq"/>
        </authorList>
    </citation>
    <scope>IDENTIFICATION</scope>
    <source>
        <tissue evidence="4">Gonad</tissue>
    </source>
</reference>
<feature type="domain" description="ZNF451 PIN-like" evidence="2">
    <location>
        <begin position="1405"/>
        <end position="1517"/>
    </location>
</feature>
<feature type="compositionally biased region" description="Polar residues" evidence="1">
    <location>
        <begin position="980"/>
        <end position="990"/>
    </location>
</feature>
<dbReference type="InterPro" id="IPR041192">
    <property type="entry name" value="PIN_11"/>
</dbReference>